<accession>A0A5D6W8T6</accession>
<keyword evidence="3" id="KW-1185">Reference proteome</keyword>
<comment type="caution">
    <text evidence="2">The sequence shown here is derived from an EMBL/GenBank/DDBJ whole genome shotgun (WGS) entry which is preliminary data.</text>
</comment>
<dbReference type="AlphaFoldDB" id="A0A5D6W8T6"/>
<evidence type="ECO:0000313" key="3">
    <source>
        <dbReference type="Proteomes" id="UP000323646"/>
    </source>
</evidence>
<organism evidence="2 3">
    <name type="scientific">Selenomonas ruminis</name>
    <dbReference type="NCBI Taxonomy" id="2593411"/>
    <lineage>
        <taxon>Bacteria</taxon>
        <taxon>Bacillati</taxon>
        <taxon>Bacillota</taxon>
        <taxon>Negativicutes</taxon>
        <taxon>Selenomonadales</taxon>
        <taxon>Selenomonadaceae</taxon>
        <taxon>Selenomonas</taxon>
    </lineage>
</organism>
<dbReference type="Proteomes" id="UP000323646">
    <property type="component" value="Unassembled WGS sequence"/>
</dbReference>
<reference evidence="2 3" key="1">
    <citation type="submission" date="2019-08" db="EMBL/GenBank/DDBJ databases">
        <title>Selenomonas sp. mPRGC5 and Selenomonas sp. mPRGC8 isolated from ruminal fluid of dairy goat (Capra hircus).</title>
        <authorList>
            <person name="Poothong S."/>
            <person name="Nuengjamnong C."/>
            <person name="Tanasupawat S."/>
        </authorList>
    </citation>
    <scope>NUCLEOTIDE SEQUENCE [LARGE SCALE GENOMIC DNA]</scope>
    <source>
        <strain evidence="3">mPRGC5</strain>
    </source>
</reference>
<gene>
    <name evidence="2" type="ORF">FZ040_02365</name>
</gene>
<keyword evidence="1" id="KW-0732">Signal</keyword>
<feature type="chain" id="PRO_5039191580" evidence="1">
    <location>
        <begin position="22"/>
        <end position="176"/>
    </location>
</feature>
<sequence length="176" mass="19609">MTRIFIMFILFFTVMTPVTHAQLVQISDLTPAAFYSQMNQALRASFADSNNTNSFEPLSKGITMSADADYIAYMTGLKNGRYGAVVTLYANRAGYVSKVTVASLDDDKNAFQANLLSCYVIMRAVGLTEAETQQLISNSNEATSSIWCSRSNRRIIFSMNKQQPNIAYMRFLASDE</sequence>
<feature type="signal peptide" evidence="1">
    <location>
        <begin position="1"/>
        <end position="21"/>
    </location>
</feature>
<protein>
    <submittedName>
        <fullName evidence="2">Uncharacterized protein</fullName>
    </submittedName>
</protein>
<dbReference type="RefSeq" id="WP_149170522.1">
    <property type="nucleotide sequence ID" value="NZ_VTOY01000001.1"/>
</dbReference>
<evidence type="ECO:0000313" key="2">
    <source>
        <dbReference type="EMBL" id="TYZ24901.1"/>
    </source>
</evidence>
<evidence type="ECO:0000256" key="1">
    <source>
        <dbReference type="SAM" id="SignalP"/>
    </source>
</evidence>
<dbReference type="OrthoDB" id="3034952at2"/>
<dbReference type="EMBL" id="VTOY01000001">
    <property type="protein sequence ID" value="TYZ24901.1"/>
    <property type="molecule type" value="Genomic_DNA"/>
</dbReference>
<proteinExistence type="predicted"/>
<name>A0A5D6W8T6_9FIRM</name>